<comment type="caution">
    <text evidence="7">The sequence shown here is derived from an EMBL/GenBank/DDBJ whole genome shotgun (WGS) entry which is preliminary data.</text>
</comment>
<dbReference type="Pfam" id="PF00440">
    <property type="entry name" value="TetR_N"/>
    <property type="match status" value="1"/>
</dbReference>
<dbReference type="InterPro" id="IPR050109">
    <property type="entry name" value="HTH-type_TetR-like_transc_reg"/>
</dbReference>
<accession>A0A8H2PYE4</accession>
<feature type="DNA-binding region" description="H-T-H motif" evidence="5">
    <location>
        <begin position="38"/>
        <end position="57"/>
    </location>
</feature>
<evidence type="ECO:0000256" key="5">
    <source>
        <dbReference type="PROSITE-ProRule" id="PRU00335"/>
    </source>
</evidence>
<protein>
    <submittedName>
        <fullName evidence="7">TetR family transcriptional regulator</fullName>
    </submittedName>
</protein>
<dbReference type="Gene3D" id="1.10.357.10">
    <property type="entry name" value="Tetracycline Repressor, domain 2"/>
    <property type="match status" value="1"/>
</dbReference>
<reference evidence="7 8" key="1">
    <citation type="submission" date="2019-06" db="EMBL/GenBank/DDBJ databases">
        <title>Sequencing the genomes of 1000 actinobacteria strains.</title>
        <authorList>
            <person name="Klenk H.-P."/>
        </authorList>
    </citation>
    <scope>NUCLEOTIDE SEQUENCE [LARGE SCALE GENOMIC DNA]</scope>
    <source>
        <strain evidence="7 8">DSM 21947</strain>
    </source>
</reference>
<evidence type="ECO:0000256" key="2">
    <source>
        <dbReference type="ARBA" id="ARBA00023015"/>
    </source>
</evidence>
<dbReference type="AlphaFoldDB" id="A0A8H2PYE4"/>
<dbReference type="PROSITE" id="PS50977">
    <property type="entry name" value="HTH_TETR_2"/>
    <property type="match status" value="1"/>
</dbReference>
<name>A0A8H2PYE4_9MICO</name>
<dbReference type="InterPro" id="IPR001647">
    <property type="entry name" value="HTH_TetR"/>
</dbReference>
<dbReference type="PANTHER" id="PTHR30055">
    <property type="entry name" value="HTH-TYPE TRANSCRIPTIONAL REGULATOR RUTR"/>
    <property type="match status" value="1"/>
</dbReference>
<sequence length="205" mass="21813">MSRSPGEGPARRSPRERTAQIEAAARALALDAGLAAVTLRAVAKRVGVASGLVARYAPSMDALVASTFQGIVETEIAEVRQLLASESSPAACVVALVDTLLDQSRDDVTVIWVEAWGIGRRNATLAPVVRQQMDAWRDIIQDIIERGTACGEFRDVDAESVAWLLLGMIDGLNAHALVRWNELGARGAHIRNALEGMLGTGATFG</sequence>
<gene>
    <name evidence="7" type="ORF">FB472_1901</name>
</gene>
<dbReference type="OrthoDB" id="4548508at2"/>
<dbReference type="InterPro" id="IPR039538">
    <property type="entry name" value="BetI_C"/>
</dbReference>
<dbReference type="SUPFAM" id="SSF46689">
    <property type="entry name" value="Homeodomain-like"/>
    <property type="match status" value="1"/>
</dbReference>
<dbReference type="EMBL" id="VFRA01000001">
    <property type="protein sequence ID" value="TQO20274.1"/>
    <property type="molecule type" value="Genomic_DNA"/>
</dbReference>
<evidence type="ECO:0000256" key="1">
    <source>
        <dbReference type="ARBA" id="ARBA00022491"/>
    </source>
</evidence>
<keyword evidence="1" id="KW-0678">Repressor</keyword>
<evidence type="ECO:0000313" key="7">
    <source>
        <dbReference type="EMBL" id="TQO20274.1"/>
    </source>
</evidence>
<dbReference type="Pfam" id="PF13977">
    <property type="entry name" value="TetR_C_6"/>
    <property type="match status" value="1"/>
</dbReference>
<evidence type="ECO:0000313" key="8">
    <source>
        <dbReference type="Proteomes" id="UP000316560"/>
    </source>
</evidence>
<dbReference type="Proteomes" id="UP000316560">
    <property type="component" value="Unassembled WGS sequence"/>
</dbReference>
<feature type="domain" description="HTH tetR-type" evidence="6">
    <location>
        <begin position="15"/>
        <end position="75"/>
    </location>
</feature>
<dbReference type="RefSeq" id="WP_141990645.1">
    <property type="nucleotide sequence ID" value="NZ_VFRA01000001.1"/>
</dbReference>
<evidence type="ECO:0000256" key="4">
    <source>
        <dbReference type="ARBA" id="ARBA00023163"/>
    </source>
</evidence>
<dbReference type="InterPro" id="IPR036271">
    <property type="entry name" value="Tet_transcr_reg_TetR-rel_C_sf"/>
</dbReference>
<dbReference type="SUPFAM" id="SSF48498">
    <property type="entry name" value="Tetracyclin repressor-like, C-terminal domain"/>
    <property type="match status" value="1"/>
</dbReference>
<evidence type="ECO:0000256" key="3">
    <source>
        <dbReference type="ARBA" id="ARBA00023125"/>
    </source>
</evidence>
<dbReference type="GO" id="GO:0000976">
    <property type="term" value="F:transcription cis-regulatory region binding"/>
    <property type="evidence" value="ECO:0007669"/>
    <property type="project" value="TreeGrafter"/>
</dbReference>
<dbReference type="PANTHER" id="PTHR30055:SF234">
    <property type="entry name" value="HTH-TYPE TRANSCRIPTIONAL REGULATOR BETI"/>
    <property type="match status" value="1"/>
</dbReference>
<evidence type="ECO:0000259" key="6">
    <source>
        <dbReference type="PROSITE" id="PS50977"/>
    </source>
</evidence>
<keyword evidence="8" id="KW-1185">Reference proteome</keyword>
<keyword evidence="2" id="KW-0805">Transcription regulation</keyword>
<keyword evidence="3 5" id="KW-0238">DNA-binding</keyword>
<keyword evidence="4" id="KW-0804">Transcription</keyword>
<organism evidence="7 8">
    <name type="scientific">Rhodoglobus vestalii</name>
    <dbReference type="NCBI Taxonomy" id="193384"/>
    <lineage>
        <taxon>Bacteria</taxon>
        <taxon>Bacillati</taxon>
        <taxon>Actinomycetota</taxon>
        <taxon>Actinomycetes</taxon>
        <taxon>Micrococcales</taxon>
        <taxon>Microbacteriaceae</taxon>
        <taxon>Rhodoglobus</taxon>
    </lineage>
</organism>
<dbReference type="InterPro" id="IPR009057">
    <property type="entry name" value="Homeodomain-like_sf"/>
</dbReference>
<proteinExistence type="predicted"/>
<dbReference type="GO" id="GO:0003700">
    <property type="term" value="F:DNA-binding transcription factor activity"/>
    <property type="evidence" value="ECO:0007669"/>
    <property type="project" value="TreeGrafter"/>
</dbReference>